<sequence>MDDYLLSLSSKRTGFEEITRVYLRSKVSSNTTEDEKRMLTLRHGICEFLDVDECIDFITSLEWCTVFLTIEETFKYVHIFPLIYDIPQIVYLYIPESTTIYDKNGEISLDAYHKFHNILEYEDDMNTFLKKIPEKVSKISSQLF</sequence>
<dbReference type="EMBL" id="CAJNOE010000002">
    <property type="protein sequence ID" value="CAF0713366.1"/>
    <property type="molecule type" value="Genomic_DNA"/>
</dbReference>
<organism evidence="1 2">
    <name type="scientific">Adineta steineri</name>
    <dbReference type="NCBI Taxonomy" id="433720"/>
    <lineage>
        <taxon>Eukaryota</taxon>
        <taxon>Metazoa</taxon>
        <taxon>Spiralia</taxon>
        <taxon>Gnathifera</taxon>
        <taxon>Rotifera</taxon>
        <taxon>Eurotatoria</taxon>
        <taxon>Bdelloidea</taxon>
        <taxon>Adinetida</taxon>
        <taxon>Adinetidae</taxon>
        <taxon>Adineta</taxon>
    </lineage>
</organism>
<comment type="caution">
    <text evidence="1">The sequence shown here is derived from an EMBL/GenBank/DDBJ whole genome shotgun (WGS) entry which is preliminary data.</text>
</comment>
<evidence type="ECO:0000313" key="2">
    <source>
        <dbReference type="Proteomes" id="UP000663860"/>
    </source>
</evidence>
<gene>
    <name evidence="1" type="ORF">IZO911_LOCUS389</name>
</gene>
<evidence type="ECO:0000313" key="1">
    <source>
        <dbReference type="EMBL" id="CAF0713366.1"/>
    </source>
</evidence>
<protein>
    <submittedName>
        <fullName evidence="1">Uncharacterized protein</fullName>
    </submittedName>
</protein>
<dbReference type="AlphaFoldDB" id="A0A813M5J2"/>
<accession>A0A813M5J2</accession>
<reference evidence="1" key="1">
    <citation type="submission" date="2021-02" db="EMBL/GenBank/DDBJ databases">
        <authorList>
            <person name="Nowell W R."/>
        </authorList>
    </citation>
    <scope>NUCLEOTIDE SEQUENCE</scope>
</reference>
<proteinExistence type="predicted"/>
<name>A0A813M5J2_9BILA</name>
<dbReference type="Proteomes" id="UP000663860">
    <property type="component" value="Unassembled WGS sequence"/>
</dbReference>